<dbReference type="PROSITE" id="PS50103">
    <property type="entry name" value="ZF_C3H1"/>
    <property type="match status" value="1"/>
</dbReference>
<accession>A0A9W7HAI3</accession>
<evidence type="ECO:0000256" key="1">
    <source>
        <dbReference type="ARBA" id="ARBA00022723"/>
    </source>
</evidence>
<evidence type="ECO:0000256" key="2">
    <source>
        <dbReference type="ARBA" id="ARBA00022771"/>
    </source>
</evidence>
<keyword evidence="3 4" id="KW-0862">Zinc</keyword>
<organism evidence="7 8">
    <name type="scientific">Hibiscus trionum</name>
    <name type="common">Flower of an hour</name>
    <dbReference type="NCBI Taxonomy" id="183268"/>
    <lineage>
        <taxon>Eukaryota</taxon>
        <taxon>Viridiplantae</taxon>
        <taxon>Streptophyta</taxon>
        <taxon>Embryophyta</taxon>
        <taxon>Tracheophyta</taxon>
        <taxon>Spermatophyta</taxon>
        <taxon>Magnoliopsida</taxon>
        <taxon>eudicotyledons</taxon>
        <taxon>Gunneridae</taxon>
        <taxon>Pentapetalae</taxon>
        <taxon>rosids</taxon>
        <taxon>malvids</taxon>
        <taxon>Malvales</taxon>
        <taxon>Malvaceae</taxon>
        <taxon>Malvoideae</taxon>
        <taxon>Hibiscus</taxon>
    </lineage>
</organism>
<feature type="zinc finger region" description="C3H1-type" evidence="4">
    <location>
        <begin position="232"/>
        <end position="259"/>
    </location>
</feature>
<name>A0A9W7HAI3_HIBTR</name>
<keyword evidence="1 4" id="KW-0479">Metal-binding</keyword>
<reference evidence="7" key="1">
    <citation type="submission" date="2023-05" db="EMBL/GenBank/DDBJ databases">
        <title>Genome and transcriptome analyses reveal genes involved in the formation of fine ridges on petal epidermal cells in Hibiscus trionum.</title>
        <authorList>
            <person name="Koshimizu S."/>
            <person name="Masuda S."/>
            <person name="Ishii T."/>
            <person name="Shirasu K."/>
            <person name="Hoshino A."/>
            <person name="Arita M."/>
        </authorList>
    </citation>
    <scope>NUCLEOTIDE SEQUENCE</scope>
    <source>
        <strain evidence="7">Hamamatsu line</strain>
    </source>
</reference>
<comment type="caution">
    <text evidence="7">The sequence shown here is derived from an EMBL/GenBank/DDBJ whole genome shotgun (WGS) entry which is preliminary data.</text>
</comment>
<evidence type="ECO:0000256" key="5">
    <source>
        <dbReference type="SAM" id="MobiDB-lite"/>
    </source>
</evidence>
<dbReference type="InterPro" id="IPR057031">
    <property type="entry name" value="SFR19-like_C"/>
</dbReference>
<dbReference type="GO" id="GO:0008270">
    <property type="term" value="F:zinc ion binding"/>
    <property type="evidence" value="ECO:0007669"/>
    <property type="project" value="UniProtKB-KW"/>
</dbReference>
<gene>
    <name evidence="7" type="ORF">HRI_000898800</name>
</gene>
<feature type="compositionally biased region" description="Polar residues" evidence="5">
    <location>
        <begin position="45"/>
        <end position="57"/>
    </location>
</feature>
<dbReference type="Gene3D" id="4.10.1000.10">
    <property type="entry name" value="Zinc finger, CCCH-type"/>
    <property type="match status" value="1"/>
</dbReference>
<evidence type="ECO:0000313" key="8">
    <source>
        <dbReference type="Proteomes" id="UP001165190"/>
    </source>
</evidence>
<keyword evidence="2 4" id="KW-0863">Zinc-finger</keyword>
<feature type="compositionally biased region" description="Polar residues" evidence="5">
    <location>
        <begin position="67"/>
        <end position="76"/>
    </location>
</feature>
<protein>
    <recommendedName>
        <fullName evidence="6">C3H1-type domain-containing protein</fullName>
    </recommendedName>
</protein>
<dbReference type="InterPro" id="IPR036855">
    <property type="entry name" value="Znf_CCCH_sf"/>
</dbReference>
<dbReference type="SUPFAM" id="SSF90229">
    <property type="entry name" value="CCCH zinc finger"/>
    <property type="match status" value="1"/>
</dbReference>
<dbReference type="InterPro" id="IPR052650">
    <property type="entry name" value="Zinc_finger_CCCH"/>
</dbReference>
<dbReference type="Pfam" id="PF00642">
    <property type="entry name" value="zf-CCCH"/>
    <property type="match status" value="1"/>
</dbReference>
<dbReference type="SMART" id="SM00356">
    <property type="entry name" value="ZnF_C3H1"/>
    <property type="match status" value="1"/>
</dbReference>
<dbReference type="EMBL" id="BSYR01000010">
    <property type="protein sequence ID" value="GMI72295.1"/>
    <property type="molecule type" value="Genomic_DNA"/>
</dbReference>
<dbReference type="PANTHER" id="PTHR36886">
    <property type="entry name" value="PROTEIN FRIGIDA-ESSENTIAL 1"/>
    <property type="match status" value="1"/>
</dbReference>
<dbReference type="OrthoDB" id="1935339at2759"/>
<evidence type="ECO:0000256" key="3">
    <source>
        <dbReference type="ARBA" id="ARBA00022833"/>
    </source>
</evidence>
<feature type="compositionally biased region" description="Basic and acidic residues" evidence="5">
    <location>
        <begin position="10"/>
        <end position="26"/>
    </location>
</feature>
<evidence type="ECO:0000256" key="4">
    <source>
        <dbReference type="PROSITE-ProRule" id="PRU00723"/>
    </source>
</evidence>
<sequence length="782" mass="86102">MSLSVAPRAGNDDESRVASTAEREMNSSDMEIDDDEEEEGEEDLQGSSNRNDATNVMESRGHDGQLGSDSLSTPANCGTRIPSKTLDVGEGSANFKFSSLPNELLTTQKEDLCTKYDGSKYSVSEKQGAKEKAIQEYMVHGKDAQVILERKSPEDYLDQQTKEVAVKEINSIPVKNHSGEGVHSGLGFEEKCNEMDLQTEDDKRRIKSRFHRSAASQISAGSLSPGINSENKRPAVICNFFARGWCIKGSSCRFLHIKDGENPGQQPEEAVAVADGKRVVELDEGFGSVAERSKSTAPTDTRPSSIVNKAGLSSQFFSERILPLGHDENQILHLFHETNKFPLFQSKDKSMGTYPVSQRFSASIDGLGPPKDVRQTGIGQNLPDDIYAKPASLGDKVTSTFTNSFIPGYISSLGGSVTSLGNVSNENQSHRVSTCLASLPLNYSSSACSLGAQKMLDKDSERYTSRLSSFLQVRSPFTNSKPKNYLVNDIARDHPLHFSECRIEISSDDWEPSVPFRPSFYVTSGISSPQSQYDPVHDSIDLSNAGGMSLKFSFSNPSPSLLNVAYPPVYGDSTSTGTLIPEQNDDKRTASCHNGYHENLVNNNCYPSGKDSLTTDANDGTSAVETQNGTLVKEEISSVASHIKDISKENKIDTDHDGRHRRGETRCKKDFEVDRVREKNEIDAEVEHKTDVDLQKESKAARHFHAALVDLIKELLKPSWREGHISKDAHNTIVKKAVDKVLGSIQPHQVPITFESVKQYLSLSQPKIARLVEGYIDKYRKS</sequence>
<dbReference type="InterPro" id="IPR000571">
    <property type="entry name" value="Znf_CCCH"/>
</dbReference>
<evidence type="ECO:0000313" key="7">
    <source>
        <dbReference type="EMBL" id="GMI72295.1"/>
    </source>
</evidence>
<keyword evidence="8" id="KW-1185">Reference proteome</keyword>
<feature type="compositionally biased region" description="Acidic residues" evidence="5">
    <location>
        <begin position="30"/>
        <end position="44"/>
    </location>
</feature>
<proteinExistence type="predicted"/>
<dbReference type="Pfam" id="PF23030">
    <property type="entry name" value="SCAF11-like_C"/>
    <property type="match status" value="1"/>
</dbReference>
<feature type="region of interest" description="Disordered" evidence="5">
    <location>
        <begin position="1"/>
        <end position="84"/>
    </location>
</feature>
<dbReference type="PANTHER" id="PTHR36886:SF3">
    <property type="entry name" value="PROTEIN FRIGIDA-ESSENTIAL 1"/>
    <property type="match status" value="1"/>
</dbReference>
<evidence type="ECO:0000259" key="6">
    <source>
        <dbReference type="PROSITE" id="PS50103"/>
    </source>
</evidence>
<dbReference type="AlphaFoldDB" id="A0A9W7HAI3"/>
<feature type="domain" description="C3H1-type" evidence="6">
    <location>
        <begin position="232"/>
        <end position="259"/>
    </location>
</feature>
<dbReference type="Proteomes" id="UP001165190">
    <property type="component" value="Unassembled WGS sequence"/>
</dbReference>